<evidence type="ECO:0000256" key="1">
    <source>
        <dbReference type="SAM" id="SignalP"/>
    </source>
</evidence>
<protein>
    <submittedName>
        <fullName evidence="3">Salivary secreted protein</fullName>
    </submittedName>
</protein>
<dbReference type="AlphaFoldDB" id="A0A7E4V4Q4"/>
<feature type="signal peptide" evidence="1">
    <location>
        <begin position="1"/>
        <end position="18"/>
    </location>
</feature>
<organism evidence="2 3">
    <name type="scientific">Panagrellus redivivus</name>
    <name type="common">Microworm</name>
    <dbReference type="NCBI Taxonomy" id="6233"/>
    <lineage>
        <taxon>Eukaryota</taxon>
        <taxon>Metazoa</taxon>
        <taxon>Ecdysozoa</taxon>
        <taxon>Nematoda</taxon>
        <taxon>Chromadorea</taxon>
        <taxon>Rhabditida</taxon>
        <taxon>Tylenchina</taxon>
        <taxon>Panagrolaimomorpha</taxon>
        <taxon>Panagrolaimoidea</taxon>
        <taxon>Panagrolaimidae</taxon>
        <taxon>Panagrellus</taxon>
    </lineage>
</organism>
<name>A0A7E4V4Q4_PANRE</name>
<feature type="chain" id="PRO_5028816801" evidence="1">
    <location>
        <begin position="19"/>
        <end position="242"/>
    </location>
</feature>
<accession>A0A7E4V4Q4</accession>
<keyword evidence="2" id="KW-1185">Reference proteome</keyword>
<evidence type="ECO:0000313" key="3">
    <source>
        <dbReference type="WBParaSite" id="Pan_g16243.t1"/>
    </source>
</evidence>
<reference evidence="2" key="1">
    <citation type="journal article" date="2013" name="Genetics">
        <title>The draft genome and transcriptome of Panagrellus redivivus are shaped by the harsh demands of a free-living lifestyle.</title>
        <authorList>
            <person name="Srinivasan J."/>
            <person name="Dillman A.R."/>
            <person name="Macchietto M.G."/>
            <person name="Heikkinen L."/>
            <person name="Lakso M."/>
            <person name="Fracchia K.M."/>
            <person name="Antoshechkin I."/>
            <person name="Mortazavi A."/>
            <person name="Wong G."/>
            <person name="Sternberg P.W."/>
        </authorList>
    </citation>
    <scope>NUCLEOTIDE SEQUENCE [LARGE SCALE GENOMIC DNA]</scope>
    <source>
        <strain evidence="2">MT8872</strain>
    </source>
</reference>
<keyword evidence="1" id="KW-0732">Signal</keyword>
<sequence>MCGIFYTAVAIAVAGTIAQTAPSGTLDQKTKTDLALCKFSCYLQHGMSTLVSSDAAYDNLIRGMSAEDLYNTHCSKVFESPKCESNCEKRLKINNVENKTLPDDIYPFPTSFRIVQKNCYAVREHFTNLKPITECSKKIYPLIAKQEENEKCRKVCCSKPRDKASLYACNERPDAMLNTWITSDTFASKEDMCHFTCVIDQAARHANNKCSSLIKELLISARDDVLKLFQWAEQKVEEEQRG</sequence>
<evidence type="ECO:0000313" key="2">
    <source>
        <dbReference type="Proteomes" id="UP000492821"/>
    </source>
</evidence>
<reference evidence="3" key="2">
    <citation type="submission" date="2020-10" db="UniProtKB">
        <authorList>
            <consortium name="WormBaseParasite"/>
        </authorList>
    </citation>
    <scope>IDENTIFICATION</scope>
</reference>
<proteinExistence type="predicted"/>
<dbReference type="WBParaSite" id="Pan_g16243.t1">
    <property type="protein sequence ID" value="Pan_g16243.t1"/>
    <property type="gene ID" value="Pan_g16243"/>
</dbReference>
<dbReference type="Proteomes" id="UP000492821">
    <property type="component" value="Unassembled WGS sequence"/>
</dbReference>